<dbReference type="GO" id="GO:0003723">
    <property type="term" value="F:RNA binding"/>
    <property type="evidence" value="ECO:0007669"/>
    <property type="project" value="UniProtKB-UniRule"/>
</dbReference>
<dbReference type="PANTHER" id="PTHR18847:SF0">
    <property type="entry name" value="NUCLEAR CAP-BINDING PROTEIN SUBUNIT 2"/>
    <property type="match status" value="1"/>
</dbReference>
<dbReference type="InterPro" id="IPR000504">
    <property type="entry name" value="RRM_dom"/>
</dbReference>
<dbReference type="InterPro" id="IPR035979">
    <property type="entry name" value="RBD_domain_sf"/>
</dbReference>
<keyword evidence="5 7" id="KW-0539">Nucleus</keyword>
<evidence type="ECO:0000256" key="6">
    <source>
        <dbReference type="PROSITE-ProRule" id="PRU00176"/>
    </source>
</evidence>
<dbReference type="AlphaFoldDB" id="A0ABD3R5D5"/>
<comment type="caution">
    <text evidence="10">The sequence shown here is derived from an EMBL/GenBank/DDBJ whole genome shotgun (WGS) entry which is preliminary data.</text>
</comment>
<dbReference type="Gene3D" id="3.30.70.330">
    <property type="match status" value="1"/>
</dbReference>
<evidence type="ECO:0000256" key="7">
    <source>
        <dbReference type="RuleBase" id="RU364036"/>
    </source>
</evidence>
<reference evidence="10 11" key="1">
    <citation type="submission" date="2024-10" db="EMBL/GenBank/DDBJ databases">
        <title>Updated reference genomes for cyclostephanoid diatoms.</title>
        <authorList>
            <person name="Roberts W.R."/>
            <person name="Alverson A.J."/>
        </authorList>
    </citation>
    <scope>NUCLEOTIDE SEQUENCE [LARGE SCALE GENOMIC DNA]</scope>
    <source>
        <strain evidence="10 11">AJA228-03</strain>
    </source>
</reference>
<evidence type="ECO:0000313" key="10">
    <source>
        <dbReference type="EMBL" id="KAL3806896.1"/>
    </source>
</evidence>
<dbReference type="Proteomes" id="UP001530377">
    <property type="component" value="Unassembled WGS sequence"/>
</dbReference>
<comment type="subcellular location">
    <subcellularLocation>
        <location evidence="1 7">Nucleus</location>
    </subcellularLocation>
</comment>
<keyword evidence="4 7" id="KW-0508">mRNA splicing</keyword>
<evidence type="ECO:0000313" key="11">
    <source>
        <dbReference type="Proteomes" id="UP001530377"/>
    </source>
</evidence>
<feature type="domain" description="RRM" evidence="9">
    <location>
        <begin position="48"/>
        <end position="126"/>
    </location>
</feature>
<protein>
    <recommendedName>
        <fullName evidence="7">Nuclear cap-binding protein subunit 2</fullName>
    </recommendedName>
    <alternativeName>
        <fullName evidence="7">20 kDa nuclear cap-binding protein</fullName>
    </alternativeName>
</protein>
<keyword evidence="6 7" id="KW-0694">RNA-binding</keyword>
<accession>A0ABD3R5D5</accession>
<name>A0ABD3R5D5_9STRA</name>
<organism evidence="10 11">
    <name type="scientific">Cyclostephanos tholiformis</name>
    <dbReference type="NCBI Taxonomy" id="382380"/>
    <lineage>
        <taxon>Eukaryota</taxon>
        <taxon>Sar</taxon>
        <taxon>Stramenopiles</taxon>
        <taxon>Ochrophyta</taxon>
        <taxon>Bacillariophyta</taxon>
        <taxon>Coscinodiscophyceae</taxon>
        <taxon>Thalassiosirophycidae</taxon>
        <taxon>Stephanodiscales</taxon>
        <taxon>Stephanodiscaceae</taxon>
        <taxon>Cyclostephanos</taxon>
    </lineage>
</organism>
<evidence type="ECO:0000259" key="9">
    <source>
        <dbReference type="PROSITE" id="PS50102"/>
    </source>
</evidence>
<proteinExistence type="inferred from homology"/>
<dbReference type="SMART" id="SM00360">
    <property type="entry name" value="RRM"/>
    <property type="match status" value="1"/>
</dbReference>
<dbReference type="GO" id="GO:0005634">
    <property type="term" value="C:nucleus"/>
    <property type="evidence" value="ECO:0007669"/>
    <property type="project" value="UniProtKB-SubCell"/>
</dbReference>
<keyword evidence="3 7" id="KW-0507">mRNA processing</keyword>
<evidence type="ECO:0000256" key="4">
    <source>
        <dbReference type="ARBA" id="ARBA00023187"/>
    </source>
</evidence>
<comment type="similarity">
    <text evidence="2 7">Belongs to the RRM NCBP2 family.</text>
</comment>
<dbReference type="GO" id="GO:0006397">
    <property type="term" value="P:mRNA processing"/>
    <property type="evidence" value="ECO:0007669"/>
    <property type="project" value="UniProtKB-KW"/>
</dbReference>
<dbReference type="PANTHER" id="PTHR18847">
    <property type="entry name" value="20 KD NUCLEAR CAP BINDING PROTEIN"/>
    <property type="match status" value="1"/>
</dbReference>
<evidence type="ECO:0000256" key="3">
    <source>
        <dbReference type="ARBA" id="ARBA00022664"/>
    </source>
</evidence>
<feature type="region of interest" description="Disordered" evidence="8">
    <location>
        <begin position="130"/>
        <end position="197"/>
    </location>
</feature>
<dbReference type="SUPFAM" id="SSF54928">
    <property type="entry name" value="RNA-binding domain, RBD"/>
    <property type="match status" value="1"/>
</dbReference>
<sequence>MTRLYWDRATNTCAPALINANASEKRLYWDRSHYSKPEAQVCALALSSTVYVGNLAFSTRTIHLRRHFEQVGPVAEVHMGLDRFKKIPCGFAFVEFRHRIDALGAVANLTGTKLDGMLIRVELDAGFKPGREYGRGTSGGQVRDDRGGGAKNSGRKRQRSEGEGGAMGDDRQQTQRFQPPQQFGARWESPSIQGQNA</sequence>
<dbReference type="InterPro" id="IPR012677">
    <property type="entry name" value="Nucleotide-bd_a/b_plait_sf"/>
</dbReference>
<dbReference type="PROSITE" id="PS50102">
    <property type="entry name" value="RRM"/>
    <property type="match status" value="1"/>
</dbReference>
<evidence type="ECO:0000256" key="2">
    <source>
        <dbReference type="ARBA" id="ARBA00010725"/>
    </source>
</evidence>
<evidence type="ECO:0000256" key="8">
    <source>
        <dbReference type="SAM" id="MobiDB-lite"/>
    </source>
</evidence>
<gene>
    <name evidence="10" type="ORF">ACHAXA_008703</name>
</gene>
<dbReference type="GO" id="GO:0008380">
    <property type="term" value="P:RNA splicing"/>
    <property type="evidence" value="ECO:0007669"/>
    <property type="project" value="UniProtKB-KW"/>
</dbReference>
<feature type="compositionally biased region" description="Low complexity" evidence="8">
    <location>
        <begin position="174"/>
        <end position="183"/>
    </location>
</feature>
<dbReference type="Pfam" id="PF00076">
    <property type="entry name" value="RRM_1"/>
    <property type="match status" value="1"/>
</dbReference>
<dbReference type="EMBL" id="JALLPB020000708">
    <property type="protein sequence ID" value="KAL3806896.1"/>
    <property type="molecule type" value="Genomic_DNA"/>
</dbReference>
<evidence type="ECO:0000256" key="5">
    <source>
        <dbReference type="ARBA" id="ARBA00023242"/>
    </source>
</evidence>
<keyword evidence="11" id="KW-1185">Reference proteome</keyword>
<evidence type="ECO:0000256" key="1">
    <source>
        <dbReference type="ARBA" id="ARBA00004123"/>
    </source>
</evidence>
<dbReference type="InterPro" id="IPR027157">
    <property type="entry name" value="NCBP2"/>
</dbReference>